<dbReference type="PROSITE" id="PS50082">
    <property type="entry name" value="WD_REPEATS_2"/>
    <property type="match status" value="1"/>
</dbReference>
<feature type="repeat" description="WD" evidence="3">
    <location>
        <begin position="2980"/>
        <end position="3021"/>
    </location>
</feature>
<dbReference type="Pfam" id="PF02138">
    <property type="entry name" value="Beach"/>
    <property type="match status" value="1"/>
</dbReference>
<dbReference type="CDD" id="cd01201">
    <property type="entry name" value="PH_BEACH"/>
    <property type="match status" value="1"/>
</dbReference>
<keyword evidence="7" id="KW-1185">Reference proteome</keyword>
<feature type="compositionally biased region" description="Polar residues" evidence="4">
    <location>
        <begin position="3172"/>
        <end position="3184"/>
    </location>
</feature>
<dbReference type="Proteomes" id="UP000035681">
    <property type="component" value="Unplaced"/>
</dbReference>
<organism evidence="8">
    <name type="scientific">Strongyloides stercoralis</name>
    <name type="common">Threadworm</name>
    <dbReference type="NCBI Taxonomy" id="6248"/>
    <lineage>
        <taxon>Eukaryota</taxon>
        <taxon>Metazoa</taxon>
        <taxon>Ecdysozoa</taxon>
        <taxon>Nematoda</taxon>
        <taxon>Chromadorea</taxon>
        <taxon>Rhabditida</taxon>
        <taxon>Tylenchina</taxon>
        <taxon>Panagrolaimomorpha</taxon>
        <taxon>Strongyloidoidea</taxon>
        <taxon>Strongyloididae</taxon>
        <taxon>Strongyloides</taxon>
    </lineage>
</organism>
<dbReference type="InterPro" id="IPR023362">
    <property type="entry name" value="PH-BEACH_dom"/>
</dbReference>
<proteinExistence type="predicted"/>
<accession>A0A0K0E208</accession>
<sequence>MTADRKLILMHLRKTFDNIIKANFEEETVVIKEFDYFNERLLPLFTNVTNLYGKSELIEQFPEIFLFMSKMTTILVQEIRLRAGNNNTVLAANAIAEFLSPIKGVTNGWELLQSVTYLVTSNHNMIIEAACHASLPSTIVKSLYLFFDLSNEYNNDVAHAREKLKLNLDSLITVLFRHKVSVDELILKDDLPLTFIGASTLTTPLNSCWKDLNLKIIKQIFEYSLTPTIIKYIRVRECFTQYLVNIEGTTHLPDNDQIEAIVTLIGLLKSSTKCGNGILELFSFIGGYDKLVQYIIQRQQKEEVVKKIINVIGKELPFIGITDIKPIFPSNIQEKEFNLPKPLGCGMTLWNIMTIKCLYNIFLLTKSDAVSEVIANLIRDIYTKDPSNYFLGENEFELVKFFEGMETKNIQIQLPFFEILEFLLREVGYIPRKELTTISVILRNQISLERYNICNMYMKKIFVLLTLHGSLKDIFTDIGFIETLTWMFNLSIDILKKNNTKNFYIQMILPIMDLLNVMIKGHPVNAQLISDKLESSKIIENLCIDNDNSSNNMAILLKNLLIFSKNEKYMRLIMQTLTNNPSSYKLNNILLNVLLSALKESHKVRIFFRKVEGYSCLISSLLNFESNFIEPLFTEELKKSIDYISLIFKVLTISMRFEPSNSKYFSQEIKFELFTSIIRLTGAFTQTLTIPYHCEKIISSQGFLSALRSIHIVFKSSIFEDEYNEKLTVDIPNEIILVCYFLKQFLEMAFDSIDRSPSIIKFHEIDSINIEGILDNITLIDINQSPIIHTNGILCFISLLASIPITSSPFISGITQFYGFVLLKDCLKHERNQQVMCSGQLPKLLLDIAEEVFNNENHLLYPPIIYIFERLARQQIFPRDLRKFLRLGNPLCCRDLDDEVSENTNEENKEGGSLDFYRVKTLASMLTPRYNSSCELPPFIEFDLNYEGFASLLVPSIAPQQIQSSSPVLTNHIFPPLNGLTLTTWLYIHGNNNENNINKQPIILPIINIFRSFKSQIEDGSKVNFKNMISCFNAELNINNMTISVSTCEMEFLRLIDHVSRGIVIEGQVQTSVKNLIKKEQWNNIGIVLTKSVLKNSTIEIYINSELVLTQKIHYISANSIHPITKTHKQTGVHALIGVSPFTRKLLNLKWKISNYFLFEEPLSYDAIRKIHSLGAHYVGNLQAIEPDGTQLIEEDKIIFSLNASANFECSVMKLKNMYPRVDYDILANLLSVSINDNSTPLRVLWNTANIGNYDNRSYGGVTIGYLGIRVFHPLPASKILSSIGGELSILGLIAMSTTSEELYISMKALLSALQTSKTICESMLENRGYQMLAMLLEDKGHIMNANILNLVISLTEAASLNVYNNRVLNKSREAFEDLICDLDVWSKTSENFRTILFEHLYEMIIDPQKESIVDAKKSTLLQHLLIFLLDSPSIIAFKTDTIFNLITVLLQGMTDSRKILCYGQALAGTIPSSTSEQVIEGTLPFLTGALKNKLNEVNNSNEIDTKLYFVYIRNRLLNILFTTISNAPQNISYQMGESIVKNLGFDWLFTFFIPSIHPCTLFTAFRILLELLKHQSLFQKFKNGQNNGEWLADADSATKNRVAVLLGFSVNNTEQSSGVSSGINKEVLACSGYEFLFHLLPNHCDKPFVIIGIFSILFNQSTSFMTNNNDLTTESIWSEVFSLTKTGSIAEIAANVEINCDALPTLTKILSILILNNNDNENNNEDFIKWSQIIVHIIIFFYQNSPNFYNTINMPRYFVYIFKILYSFTDNKEIIAEYNKTNVKLIYDFISSILINDLFINHEIEDGFLLDSLIDNISDTSSIFSTSKSPFSIIINLYLETLRQQPSFINYKISLIPKQVKLCYESSSILSNIFYTITRLIDCCWLGYIHDNSYKILEILLRTMQEIKQIYTSTQKNNVAVEDIYINSFFRIVLYILSRPINNINSQLSVLDTLSQLLHNIHFFVNSHSSNNIYFGPLIHLIFVLSETPDLFYNPNQNIELEKGSAQIAVCAGSVWEMIYQYRSKFLNDLFKQPVDNDILTSRITFGGIANGFWLNFLDSQQDIDMSSFKFTNIFKSNFGSRLTRMGSTFSKLTSKKGLTAAAINAVSSAASVTSSTFTGSIGKDSSLDGNVLNKSDSVSSSSFTDSLNRNKDSPIRSIKVTKEMLHTSIKIHICFVKEAIHSQISNYHEYHNHVRKWCIIDWEKNRAELTRPKGLWGPEKCSKYQKYQLSTVEGPFRVRKKTFPDSTFYHRYPYRPQMDTTEGKLLRNKVALCKDSKIYYEKMHKHRFLTMDERIIDKSLYSLGNGNNNEEMIQEVNNEVTFSMIRRLTKNSKVMTNSKEDDDQEENIDNDGQKKDTMHGNENNTEESNINYHKKAFGPDNQSLLRLLEPGEQLHSMFRCARVQGLDTMEGLILFGKEYFYIVDGFTLLKTREIRDLEFLPEQFHDPIVPYTALGGSNRTKLARQCYKIAYDDIASVHRRRYMLQPISIEIFCHSGENFLLAFPKRTRNRVYQKFTAISKSDDTSKQGLNSVIVSNKRFPYGEQLAETFINSIIGQQSVTQKWVKGEISNFEYLIYLNTVSGRSYNDLSQYPIFPWIIQDYTSDKLDLQNPKTFRDLSKPMGAQSQDRLNQFLKRYSEWDDPSHETPPYMYGTHYSSAMIVLSFMVRVEPFTTQFLKLQGGHFDLADRMFHSIEDSFISASKNNMADVRELIPEFFYLPELFKNENNFDFGNKQNGIVLNDVILPPWAKGDPTEFVRMHREALECDYISEHLHEWIDLIFGYKQTGEDAIKAHNVFHHLFYEGSVDFDNINDPLTKNATLGFINNFGQIPTQLFKKPHPQRKPQYTTSFKNKNGTTSNQCFYHNLDALKPFIKPVKELGSAIGTICFSDKGHIIALEHNKVMINSVNFVSWGFNDKSLRIGNVENDKSMTFFELNDNIDISCMASGNNKLLFGGLITGGIHVWSICNKWPRLKYLKHLLAHTDAVTVMTVSKSFNLLISGSRDGSVILWNPETLHFVRQLENHGQSITAIEINEISGDIGTASGSIMYIWSINGTLLSSIDTSDSKGSLISSRIILCLSFSTVNDYDSQNVIMCGRNDGLVLIYSMEMVKNSNKNDDNLKLATTIRELTSPKIFTDASIIKDQLFNKNNKGKLLSLSSLNNEKDEGIGCESTTTSESLNNEFSVKKDSQDNDNNQGENEIDTWKRELILRKIFGLHTAFNKITNQRPAPITAILPAKDHKKLYIGDGVGRILLWAIDTRQLSEQ</sequence>
<dbReference type="STRING" id="6248.A0A0K0E208"/>
<dbReference type="InterPro" id="IPR015943">
    <property type="entry name" value="WD40/YVTN_repeat-like_dom_sf"/>
</dbReference>
<feature type="compositionally biased region" description="Acidic residues" evidence="4">
    <location>
        <begin position="2342"/>
        <end position="2351"/>
    </location>
</feature>
<evidence type="ECO:0000259" key="5">
    <source>
        <dbReference type="PROSITE" id="PS50197"/>
    </source>
</evidence>
<dbReference type="WBParaSite" id="TCONS_00016931.p1">
    <property type="protein sequence ID" value="TCONS_00016931.p1"/>
    <property type="gene ID" value="XLOC_011592"/>
</dbReference>
<keyword evidence="1 3" id="KW-0853">WD repeat</keyword>
<evidence type="ECO:0000259" key="6">
    <source>
        <dbReference type="PROSITE" id="PS51783"/>
    </source>
</evidence>
<keyword evidence="2" id="KW-0677">Repeat</keyword>
<feature type="domain" description="BEACH-type PH" evidence="6">
    <location>
        <begin position="2391"/>
        <end position="2518"/>
    </location>
</feature>
<dbReference type="SUPFAM" id="SSF50729">
    <property type="entry name" value="PH domain-like"/>
    <property type="match status" value="1"/>
</dbReference>
<dbReference type="CDD" id="cd06071">
    <property type="entry name" value="Beach"/>
    <property type="match status" value="1"/>
</dbReference>
<dbReference type="InterPro" id="IPR051944">
    <property type="entry name" value="BEACH_domain_protein"/>
</dbReference>
<dbReference type="InterPro" id="IPR036322">
    <property type="entry name" value="WD40_repeat_dom_sf"/>
</dbReference>
<protein>
    <submittedName>
        <fullName evidence="8">Beige/BEACH domain containing protein</fullName>
    </submittedName>
</protein>
<reference evidence="8" key="1">
    <citation type="submission" date="2015-08" db="UniProtKB">
        <authorList>
            <consortium name="WormBaseParasite"/>
        </authorList>
    </citation>
    <scope>IDENTIFICATION</scope>
</reference>
<evidence type="ECO:0000256" key="1">
    <source>
        <dbReference type="ARBA" id="ARBA00022574"/>
    </source>
</evidence>
<evidence type="ECO:0000256" key="2">
    <source>
        <dbReference type="ARBA" id="ARBA00022737"/>
    </source>
</evidence>
<name>A0A0K0E208_STRER</name>
<dbReference type="PROSITE" id="PS50294">
    <property type="entry name" value="WD_REPEATS_REGION"/>
    <property type="match status" value="1"/>
</dbReference>
<evidence type="ECO:0000313" key="8">
    <source>
        <dbReference type="WBParaSite" id="SSTP_0000352800.1"/>
    </source>
</evidence>
<dbReference type="PROSITE" id="PS51783">
    <property type="entry name" value="PH_BEACH"/>
    <property type="match status" value="1"/>
</dbReference>
<dbReference type="SMART" id="SM00320">
    <property type="entry name" value="WD40"/>
    <property type="match status" value="3"/>
</dbReference>
<dbReference type="Pfam" id="PF14844">
    <property type="entry name" value="PH_BEACH"/>
    <property type="match status" value="1"/>
</dbReference>
<dbReference type="FunFam" id="1.10.1540.10:FF:000002">
    <property type="entry name" value="WD repeat and FYVE domain containing 3"/>
    <property type="match status" value="1"/>
</dbReference>
<dbReference type="InterPro" id="IPR036372">
    <property type="entry name" value="BEACH_dom_sf"/>
</dbReference>
<dbReference type="Gene3D" id="2.130.10.10">
    <property type="entry name" value="YVTN repeat-like/Quinoprotein amine dehydrogenase"/>
    <property type="match status" value="1"/>
</dbReference>
<dbReference type="Gene3D" id="2.30.29.30">
    <property type="entry name" value="Pleckstrin-homology domain (PH domain)/Phosphotyrosine-binding domain (PTB)"/>
    <property type="match status" value="1"/>
</dbReference>
<dbReference type="PANTHER" id="PTHR46108:SF4">
    <property type="entry name" value="BLUE CHEESE"/>
    <property type="match status" value="1"/>
</dbReference>
<feature type="domain" description="BEACH" evidence="5">
    <location>
        <begin position="2550"/>
        <end position="2843"/>
    </location>
</feature>
<feature type="region of interest" description="Disordered" evidence="4">
    <location>
        <begin position="3167"/>
        <end position="3200"/>
    </location>
</feature>
<dbReference type="SMART" id="SM01026">
    <property type="entry name" value="Beach"/>
    <property type="match status" value="1"/>
</dbReference>
<dbReference type="PANTHER" id="PTHR46108">
    <property type="entry name" value="BLUE CHEESE"/>
    <property type="match status" value="1"/>
</dbReference>
<evidence type="ECO:0000256" key="3">
    <source>
        <dbReference type="PROSITE-ProRule" id="PRU00221"/>
    </source>
</evidence>
<dbReference type="SUPFAM" id="SSF81837">
    <property type="entry name" value="BEACH domain"/>
    <property type="match status" value="1"/>
</dbReference>
<dbReference type="Gene3D" id="1.10.1540.10">
    <property type="entry name" value="BEACH domain"/>
    <property type="match status" value="1"/>
</dbReference>
<dbReference type="InterPro" id="IPR000409">
    <property type="entry name" value="BEACH_dom"/>
</dbReference>
<dbReference type="InterPro" id="IPR001680">
    <property type="entry name" value="WD40_rpt"/>
</dbReference>
<feature type="region of interest" description="Disordered" evidence="4">
    <location>
        <begin position="2335"/>
        <end position="2368"/>
    </location>
</feature>
<evidence type="ECO:0000256" key="4">
    <source>
        <dbReference type="SAM" id="MobiDB-lite"/>
    </source>
</evidence>
<dbReference type="PROSITE" id="PS50197">
    <property type="entry name" value="BEACH"/>
    <property type="match status" value="1"/>
</dbReference>
<dbReference type="SUPFAM" id="SSF50978">
    <property type="entry name" value="WD40 repeat-like"/>
    <property type="match status" value="1"/>
</dbReference>
<dbReference type="WBParaSite" id="SSTP_0000352800.1">
    <property type="protein sequence ID" value="SSTP_0000352800.1"/>
    <property type="gene ID" value="SSTP_0000352800"/>
</dbReference>
<evidence type="ECO:0000313" key="7">
    <source>
        <dbReference type="Proteomes" id="UP000035681"/>
    </source>
</evidence>
<dbReference type="InterPro" id="IPR011993">
    <property type="entry name" value="PH-like_dom_sf"/>
</dbReference>